<evidence type="ECO:0000256" key="4">
    <source>
        <dbReference type="ARBA" id="ARBA00022825"/>
    </source>
</evidence>
<evidence type="ECO:0000313" key="9">
    <source>
        <dbReference type="Proteomes" id="UP000034883"/>
    </source>
</evidence>
<proteinExistence type="inferred from homology"/>
<feature type="domain" description="PDZ" evidence="7">
    <location>
        <begin position="134"/>
        <end position="202"/>
    </location>
</feature>
<dbReference type="SUPFAM" id="SSF52096">
    <property type="entry name" value="ClpP/crotonase"/>
    <property type="match status" value="1"/>
</dbReference>
<dbReference type="NCBIfam" id="TIGR03900">
    <property type="entry name" value="prc_long_Delta"/>
    <property type="match status" value="1"/>
</dbReference>
<dbReference type="Pfam" id="PF03572">
    <property type="entry name" value="Peptidase_S41"/>
    <property type="match status" value="1"/>
</dbReference>
<evidence type="ECO:0000256" key="3">
    <source>
        <dbReference type="ARBA" id="ARBA00022801"/>
    </source>
</evidence>
<dbReference type="GO" id="GO:0007165">
    <property type="term" value="P:signal transduction"/>
    <property type="evidence" value="ECO:0007669"/>
    <property type="project" value="TreeGrafter"/>
</dbReference>
<evidence type="ECO:0000259" key="7">
    <source>
        <dbReference type="PROSITE" id="PS50106"/>
    </source>
</evidence>
<dbReference type="SMART" id="SM00245">
    <property type="entry name" value="TSPc"/>
    <property type="match status" value="1"/>
</dbReference>
<name>A0A0F6YIE0_9BACT</name>
<dbReference type="InterPro" id="IPR004447">
    <property type="entry name" value="Peptidase_S41A"/>
</dbReference>
<dbReference type="STRING" id="927083.DB32_004071"/>
<dbReference type="PANTHER" id="PTHR32060:SF30">
    <property type="entry name" value="CARBOXY-TERMINAL PROCESSING PROTEASE CTPA"/>
    <property type="match status" value="1"/>
</dbReference>
<dbReference type="PANTHER" id="PTHR32060">
    <property type="entry name" value="TAIL-SPECIFIC PROTEASE"/>
    <property type="match status" value="1"/>
</dbReference>
<dbReference type="InterPro" id="IPR029045">
    <property type="entry name" value="ClpP/crotonase-like_dom_sf"/>
</dbReference>
<dbReference type="GO" id="GO:0008236">
    <property type="term" value="F:serine-type peptidase activity"/>
    <property type="evidence" value="ECO:0007669"/>
    <property type="project" value="UniProtKB-KW"/>
</dbReference>
<protein>
    <submittedName>
        <fullName evidence="8">Carboxyl-terminal protease</fullName>
    </submittedName>
</protein>
<feature type="region of interest" description="Disordered" evidence="6">
    <location>
        <begin position="309"/>
        <end position="329"/>
    </location>
</feature>
<dbReference type="KEGG" id="samy:DB32_004071"/>
<dbReference type="SMART" id="SM00228">
    <property type="entry name" value="PDZ"/>
    <property type="match status" value="1"/>
</dbReference>
<dbReference type="CDD" id="cd06782">
    <property type="entry name" value="cpPDZ_CPP-like"/>
    <property type="match status" value="1"/>
</dbReference>
<dbReference type="Pfam" id="PF00595">
    <property type="entry name" value="PDZ"/>
    <property type="match status" value="1"/>
</dbReference>
<dbReference type="Gene3D" id="3.30.750.44">
    <property type="match status" value="1"/>
</dbReference>
<dbReference type="EMBL" id="CP011125">
    <property type="protein sequence ID" value="AKF06922.1"/>
    <property type="molecule type" value="Genomic_DNA"/>
</dbReference>
<sequence>MRSREPYDLTQLTVMNRVILQVKDHYVDPERVSPQRMLLGGLNAVQQTVAPVLVHYEDGGNEVGVTVYGASRNFRVDDVTSPWALSYRWREIFGFLQANLRDEDVELRDIEYAAINGMLRTLDPHSVLLDPETYTEMQMSTRGEFGGLGIVISIRDGQLTIIRPMPETPASRAGLNRMDRIVRIGEESTLNMPLEDAVSRLRGPPGSNVQVWVTREGQGGWSTPRPFTLTRAVIHIESVESRMLEGNIGYISINSFQGNTFEDMTRALAQLHAQGMRGLVLDLRDDPGGLLDQAVRVADAFLDNGIIVTTSSSDPSQRDERSARREGTEPEYPMIVLVNGGSASASEIVAGALKNHDRALVVGQRTFGKGSVQVLYNYDDGSALKLTIAQYLTPGDVSIQGVGIVPDIAIDPMTVDRTDLDLEVDQGYVREADLDQHLTNTSARDGEESAVVMRYYLPVETRERLREARPEDQEENEQEDEFLLRFAREVLVHSTREGAPRRGNRRQMIEDATPVIERLRGQELSTAARELERLGVNWDEGTDQGASPVQVEVTTNAPENRITAGENLELRVRVTNTGSAPLYRLRAQTRSDFALFNHRELVFGRLDPGQTREWSTTLGICTTENERRTCVVPREVPDRADGIRVEFSEAHGHAPPSTEIRTQIRALPRPQFAYQVQVADDVRGNGDGLVQRGETASVYLRVRNTGQGRTYETQANLQSRAGQGVLLHAGRFELESIPPGEERLIHFTFEVLPDFERDSVRLEARVADVSLRELMVERVDVPIAPSGAAPTPRRGRVTLRDGAAVRERPAADSQTLARVEGGAASLPAQAELSGFVRVDLGEGRPGWVASSDVTTDRAASGARVTPLMDHMPPRIDVEGVAGMLTTTADRVPIRAIVRDDLQVRDAYVFVGTRKVFYVSNRDATDPREVRFDTEVPLRPGVNVVIVVARENDEVLSRRTFIVRRDAPDGTLMETPRTGDDWFHLGIEGEEGEE</sequence>
<feature type="compositionally biased region" description="Basic and acidic residues" evidence="6">
    <location>
        <begin position="316"/>
        <end position="328"/>
    </location>
</feature>
<keyword evidence="2 5" id="KW-0645">Protease</keyword>
<evidence type="ECO:0000313" key="8">
    <source>
        <dbReference type="EMBL" id="AKF06922.1"/>
    </source>
</evidence>
<dbReference type="InterPro" id="IPR036034">
    <property type="entry name" value="PDZ_sf"/>
</dbReference>
<evidence type="ECO:0000256" key="1">
    <source>
        <dbReference type="ARBA" id="ARBA00009179"/>
    </source>
</evidence>
<evidence type="ECO:0000256" key="2">
    <source>
        <dbReference type="ARBA" id="ARBA00022670"/>
    </source>
</evidence>
<accession>A0A0F6YIE0</accession>
<keyword evidence="3 5" id="KW-0378">Hydrolase</keyword>
<organism evidence="8 9">
    <name type="scientific">Sandaracinus amylolyticus</name>
    <dbReference type="NCBI Taxonomy" id="927083"/>
    <lineage>
        <taxon>Bacteria</taxon>
        <taxon>Pseudomonadati</taxon>
        <taxon>Myxococcota</taxon>
        <taxon>Polyangia</taxon>
        <taxon>Polyangiales</taxon>
        <taxon>Sandaracinaceae</taxon>
        <taxon>Sandaracinus</taxon>
    </lineage>
</organism>
<keyword evidence="9" id="KW-1185">Reference proteome</keyword>
<dbReference type="CDD" id="cd07560">
    <property type="entry name" value="Peptidase_S41_CPP"/>
    <property type="match status" value="1"/>
</dbReference>
<reference evidence="8 9" key="1">
    <citation type="submission" date="2015-03" db="EMBL/GenBank/DDBJ databases">
        <title>Genome assembly of Sandaracinus amylolyticus DSM 53668.</title>
        <authorList>
            <person name="Sharma G."/>
            <person name="Subramanian S."/>
        </authorList>
    </citation>
    <scope>NUCLEOTIDE SEQUENCE [LARGE SCALE GENOMIC DNA]</scope>
    <source>
        <strain evidence="8 9">DSM 53668</strain>
    </source>
</reference>
<dbReference type="PROSITE" id="PS50106">
    <property type="entry name" value="PDZ"/>
    <property type="match status" value="1"/>
</dbReference>
<dbReference type="GO" id="GO:0004175">
    <property type="term" value="F:endopeptidase activity"/>
    <property type="evidence" value="ECO:0007669"/>
    <property type="project" value="TreeGrafter"/>
</dbReference>
<dbReference type="FunFam" id="3.90.226.10:FF:000029">
    <property type="entry name" value="Peptidase, S41 family"/>
    <property type="match status" value="1"/>
</dbReference>
<dbReference type="AlphaFoldDB" id="A0A0F6YIE0"/>
<dbReference type="Gene3D" id="3.90.226.10">
    <property type="entry name" value="2-enoyl-CoA Hydratase, Chain A, domain 1"/>
    <property type="match status" value="1"/>
</dbReference>
<dbReference type="Gene3D" id="2.30.42.10">
    <property type="match status" value="1"/>
</dbReference>
<dbReference type="InterPro" id="IPR023831">
    <property type="entry name" value="MXAN_5808-like"/>
</dbReference>
<keyword evidence="4 5" id="KW-0720">Serine protease</keyword>
<evidence type="ECO:0000256" key="6">
    <source>
        <dbReference type="SAM" id="MobiDB-lite"/>
    </source>
</evidence>
<dbReference type="InterPro" id="IPR005151">
    <property type="entry name" value="Tail-specific_protease"/>
</dbReference>
<dbReference type="SUPFAM" id="SSF50156">
    <property type="entry name" value="PDZ domain-like"/>
    <property type="match status" value="1"/>
</dbReference>
<dbReference type="InterPro" id="IPR001478">
    <property type="entry name" value="PDZ"/>
</dbReference>
<dbReference type="NCBIfam" id="TIGR00225">
    <property type="entry name" value="prc"/>
    <property type="match status" value="1"/>
</dbReference>
<dbReference type="Proteomes" id="UP000034883">
    <property type="component" value="Chromosome"/>
</dbReference>
<comment type="similarity">
    <text evidence="1 5">Belongs to the peptidase S41A family.</text>
</comment>
<dbReference type="GO" id="GO:0030288">
    <property type="term" value="C:outer membrane-bounded periplasmic space"/>
    <property type="evidence" value="ECO:0007669"/>
    <property type="project" value="TreeGrafter"/>
</dbReference>
<dbReference type="GO" id="GO:0006508">
    <property type="term" value="P:proteolysis"/>
    <property type="evidence" value="ECO:0007669"/>
    <property type="project" value="UniProtKB-KW"/>
</dbReference>
<gene>
    <name evidence="8" type="ORF">DB32_004071</name>
</gene>
<evidence type="ECO:0000256" key="5">
    <source>
        <dbReference type="RuleBase" id="RU004404"/>
    </source>
</evidence>